<sequence>MISFLVHPPLLLLLCRHRRLASPGFELPRAELLRQLGIAIWGGGLGEIALPMVVMAGLRTERRGGEAPLGAGVVEDIWWVVEAAGSHGGR</sequence>
<name>A0A8T0V5Z3_PANVG</name>
<comment type="caution">
    <text evidence="1">The sequence shown here is derived from an EMBL/GenBank/DDBJ whole genome shotgun (WGS) entry which is preliminary data.</text>
</comment>
<dbReference type="Proteomes" id="UP000823388">
    <property type="component" value="Chromosome 3K"/>
</dbReference>
<organism evidence="1 2">
    <name type="scientific">Panicum virgatum</name>
    <name type="common">Blackwell switchgrass</name>
    <dbReference type="NCBI Taxonomy" id="38727"/>
    <lineage>
        <taxon>Eukaryota</taxon>
        <taxon>Viridiplantae</taxon>
        <taxon>Streptophyta</taxon>
        <taxon>Embryophyta</taxon>
        <taxon>Tracheophyta</taxon>
        <taxon>Spermatophyta</taxon>
        <taxon>Magnoliopsida</taxon>
        <taxon>Liliopsida</taxon>
        <taxon>Poales</taxon>
        <taxon>Poaceae</taxon>
        <taxon>PACMAD clade</taxon>
        <taxon>Panicoideae</taxon>
        <taxon>Panicodae</taxon>
        <taxon>Paniceae</taxon>
        <taxon>Panicinae</taxon>
        <taxon>Panicum</taxon>
        <taxon>Panicum sect. Hiantes</taxon>
    </lineage>
</organism>
<protein>
    <submittedName>
        <fullName evidence="1">Uncharacterized protein</fullName>
    </submittedName>
</protein>
<reference evidence="1" key="1">
    <citation type="submission" date="2020-05" db="EMBL/GenBank/DDBJ databases">
        <title>WGS assembly of Panicum virgatum.</title>
        <authorList>
            <person name="Lovell J.T."/>
            <person name="Jenkins J."/>
            <person name="Shu S."/>
            <person name="Juenger T.E."/>
            <person name="Schmutz J."/>
        </authorList>
    </citation>
    <scope>NUCLEOTIDE SEQUENCE</scope>
    <source>
        <strain evidence="1">AP13</strain>
    </source>
</reference>
<keyword evidence="2" id="KW-1185">Reference proteome</keyword>
<accession>A0A8T0V5Z3</accession>
<dbReference type="AlphaFoldDB" id="A0A8T0V5Z3"/>
<evidence type="ECO:0000313" key="2">
    <source>
        <dbReference type="Proteomes" id="UP000823388"/>
    </source>
</evidence>
<evidence type="ECO:0000313" key="1">
    <source>
        <dbReference type="EMBL" id="KAG2629948.1"/>
    </source>
</evidence>
<proteinExistence type="predicted"/>
<dbReference type="EMBL" id="CM029041">
    <property type="protein sequence ID" value="KAG2629948.1"/>
    <property type="molecule type" value="Genomic_DNA"/>
</dbReference>
<gene>
    <name evidence="1" type="ORF">PVAP13_3KG512100</name>
</gene>